<dbReference type="SUPFAM" id="SSF103473">
    <property type="entry name" value="MFS general substrate transporter"/>
    <property type="match status" value="1"/>
</dbReference>
<evidence type="ECO:0000256" key="7">
    <source>
        <dbReference type="ARBA" id="ARBA00023136"/>
    </source>
</evidence>
<evidence type="ECO:0000256" key="8">
    <source>
        <dbReference type="SAM" id="MobiDB-lite"/>
    </source>
</evidence>
<evidence type="ECO:0000256" key="2">
    <source>
        <dbReference type="ARBA" id="ARBA00008335"/>
    </source>
</evidence>
<dbReference type="FunFam" id="1.20.1250.20:FF:000197">
    <property type="entry name" value="Siderophore iron transporter 1"/>
    <property type="match status" value="1"/>
</dbReference>
<keyword evidence="4 9" id="KW-0812">Transmembrane</keyword>
<sequence length="597" mass="65020">MDFDSEASVAKGFQQNNDLEANSLSGGSGHGSATTSSSNNAQAGVKNIEAVVMTWTEWGLIAAYLSIFLMAFTVSLEQQTVLSLSVFATSSFKQHSLISTVYVVQGVVNAVIKPPMAKIANVFGRLEAFSFSIFLYVIGYIQMATSSSVQTYAAAQIFYSAGSTGLQIIQQIFIADTSDPLNRALWSSLPDIPFLITVWCGSIIGNDIINTTTWRWGYGMWCIVLPVMFLPLSSALFWNNRKAKKLGLTAPSPWRRIGVVQILKSLWFELDIGGIILLSAAFSLILIPCTIASKAANGWQSGDIIAMLVIGFVCLFLYPLWESNKKLAPGSLTPLRLFKSRTFCAGCALGFFYFVVFYLSVQPYFYSYLLVVQNESITAAGHVTQVFSFSSTVASIVISLVIKYTKICKPFICLDSIIYIVGIGLMIRYRTQGVSVSQLVGTQICLGIGGGMLNVPAQLGVQASTDHQNVAVATAVYLMSVEIGGSIGSAISGAVWGKNIPTKLTEYLPAASKQNATTIYNSIDNALAYPVGTPERAAIDRAYQETMRILLIIAIYVAVPLIPLSLLMKNYKLDSWSRVSKVESLVAEWSREEKFRS</sequence>
<keyword evidence="6" id="KW-0406">Ion transport</keyword>
<keyword evidence="11" id="KW-1185">Reference proteome</keyword>
<feature type="transmembrane region" description="Helical" evidence="9">
    <location>
        <begin position="411"/>
        <end position="429"/>
    </location>
</feature>
<feature type="transmembrane region" description="Helical" evidence="9">
    <location>
        <begin position="549"/>
        <end position="568"/>
    </location>
</feature>
<comment type="subcellular location">
    <subcellularLocation>
        <location evidence="1">Membrane</location>
        <topology evidence="1">Multi-pass membrane protein</topology>
    </subcellularLocation>
</comment>
<dbReference type="GO" id="GO:0015343">
    <property type="term" value="F:siderophore-iron transmembrane transporter activity"/>
    <property type="evidence" value="ECO:0007669"/>
    <property type="project" value="TreeGrafter"/>
</dbReference>
<evidence type="ECO:0000256" key="4">
    <source>
        <dbReference type="ARBA" id="ARBA00022692"/>
    </source>
</evidence>
<dbReference type="Proteomes" id="UP000184330">
    <property type="component" value="Unassembled WGS sequence"/>
</dbReference>
<dbReference type="Pfam" id="PF07690">
    <property type="entry name" value="MFS_1"/>
    <property type="match status" value="1"/>
</dbReference>
<feature type="region of interest" description="Disordered" evidence="8">
    <location>
        <begin position="18"/>
        <end position="39"/>
    </location>
</feature>
<evidence type="ECO:0000313" key="10">
    <source>
        <dbReference type="EMBL" id="CZR66843.1"/>
    </source>
</evidence>
<feature type="transmembrane region" description="Helical" evidence="9">
    <location>
        <begin position="299"/>
        <end position="321"/>
    </location>
</feature>
<evidence type="ECO:0000313" key="11">
    <source>
        <dbReference type="Proteomes" id="UP000184330"/>
    </source>
</evidence>
<comment type="similarity">
    <text evidence="2">Belongs to the major facilitator superfamily.</text>
</comment>
<feature type="transmembrane region" description="Helical" evidence="9">
    <location>
        <begin position="122"/>
        <end position="141"/>
    </location>
</feature>
<evidence type="ECO:0000256" key="1">
    <source>
        <dbReference type="ARBA" id="ARBA00004141"/>
    </source>
</evidence>
<dbReference type="PANTHER" id="PTHR23501:SF87">
    <property type="entry name" value="SIDEROPHORE IRON TRANSPORTER 2"/>
    <property type="match status" value="1"/>
</dbReference>
<protein>
    <submittedName>
        <fullName evidence="10">Probable major facilitator protein MIRC (Siderophore transporter)</fullName>
    </submittedName>
</protein>
<evidence type="ECO:0000256" key="6">
    <source>
        <dbReference type="ARBA" id="ARBA00023065"/>
    </source>
</evidence>
<reference evidence="10 11" key="1">
    <citation type="submission" date="2016-03" db="EMBL/GenBank/DDBJ databases">
        <authorList>
            <person name="Ploux O."/>
        </authorList>
    </citation>
    <scope>NUCLEOTIDE SEQUENCE [LARGE SCALE GENOMIC DNA]</scope>
    <source>
        <strain evidence="10 11">UAMH 11012</strain>
    </source>
</reference>
<dbReference type="PANTHER" id="PTHR23501">
    <property type="entry name" value="MAJOR FACILITATOR SUPERFAMILY"/>
    <property type="match status" value="1"/>
</dbReference>
<feature type="transmembrane region" description="Helical" evidence="9">
    <location>
        <begin position="342"/>
        <end position="366"/>
    </location>
</feature>
<name>A0A1L7XP86_9HELO</name>
<keyword evidence="3" id="KW-0813">Transport</keyword>
<evidence type="ECO:0000256" key="3">
    <source>
        <dbReference type="ARBA" id="ARBA00022448"/>
    </source>
</evidence>
<dbReference type="EMBL" id="FJOG01000040">
    <property type="protein sequence ID" value="CZR66843.1"/>
    <property type="molecule type" value="Genomic_DNA"/>
</dbReference>
<feature type="transmembrane region" description="Helical" evidence="9">
    <location>
        <begin position="216"/>
        <end position="238"/>
    </location>
</feature>
<dbReference type="OrthoDB" id="2241241at2759"/>
<feature type="compositionally biased region" description="Low complexity" evidence="8">
    <location>
        <begin position="21"/>
        <end position="39"/>
    </location>
</feature>
<dbReference type="InterPro" id="IPR011701">
    <property type="entry name" value="MFS"/>
</dbReference>
<evidence type="ECO:0000256" key="5">
    <source>
        <dbReference type="ARBA" id="ARBA00022989"/>
    </source>
</evidence>
<accession>A0A1L7XP86</accession>
<feature type="transmembrane region" description="Helical" evidence="9">
    <location>
        <begin position="266"/>
        <end position="287"/>
    </location>
</feature>
<proteinExistence type="inferred from homology"/>
<feature type="transmembrane region" description="Helical" evidence="9">
    <location>
        <begin position="386"/>
        <end position="404"/>
    </location>
</feature>
<dbReference type="AlphaFoldDB" id="A0A1L7XP86"/>
<feature type="transmembrane region" description="Helical" evidence="9">
    <location>
        <begin position="58"/>
        <end position="76"/>
    </location>
</feature>
<organism evidence="10 11">
    <name type="scientific">Phialocephala subalpina</name>
    <dbReference type="NCBI Taxonomy" id="576137"/>
    <lineage>
        <taxon>Eukaryota</taxon>
        <taxon>Fungi</taxon>
        <taxon>Dikarya</taxon>
        <taxon>Ascomycota</taxon>
        <taxon>Pezizomycotina</taxon>
        <taxon>Leotiomycetes</taxon>
        <taxon>Helotiales</taxon>
        <taxon>Mollisiaceae</taxon>
        <taxon>Phialocephala</taxon>
        <taxon>Phialocephala fortinii species complex</taxon>
    </lineage>
</organism>
<keyword evidence="5 9" id="KW-1133">Transmembrane helix</keyword>
<dbReference type="Gene3D" id="1.20.1250.20">
    <property type="entry name" value="MFS general substrate transporter like domains"/>
    <property type="match status" value="2"/>
</dbReference>
<dbReference type="GO" id="GO:0005886">
    <property type="term" value="C:plasma membrane"/>
    <property type="evidence" value="ECO:0007669"/>
    <property type="project" value="TreeGrafter"/>
</dbReference>
<keyword evidence="7 9" id="KW-0472">Membrane</keyword>
<evidence type="ECO:0000256" key="9">
    <source>
        <dbReference type="SAM" id="Phobius"/>
    </source>
</evidence>
<gene>
    <name evidence="10" type="ORF">PAC_16744</name>
</gene>
<dbReference type="InterPro" id="IPR036259">
    <property type="entry name" value="MFS_trans_sf"/>
</dbReference>